<dbReference type="EMBL" id="AHON02000049">
    <property type="protein sequence ID" value="EKO33605.1"/>
    <property type="molecule type" value="Genomic_DNA"/>
</dbReference>
<keyword evidence="3" id="KW-1185">Reference proteome</keyword>
<accession>A0A0E2BE86</accession>
<dbReference type="Proteomes" id="UP000006329">
    <property type="component" value="Unassembled WGS sequence"/>
</dbReference>
<evidence type="ECO:0000313" key="2">
    <source>
        <dbReference type="EMBL" id="EKO33605.1"/>
    </source>
</evidence>
<evidence type="ECO:0000256" key="1">
    <source>
        <dbReference type="SAM" id="Phobius"/>
    </source>
</evidence>
<evidence type="ECO:0000313" key="3">
    <source>
        <dbReference type="Proteomes" id="UP000006329"/>
    </source>
</evidence>
<proteinExistence type="predicted"/>
<dbReference type="AlphaFoldDB" id="A0A0E2BE86"/>
<protein>
    <submittedName>
        <fullName evidence="2">Uncharacterized protein</fullName>
    </submittedName>
</protein>
<feature type="transmembrane region" description="Helical" evidence="1">
    <location>
        <begin position="6"/>
        <end position="24"/>
    </location>
</feature>
<reference evidence="2" key="1">
    <citation type="submission" date="2012-10" db="EMBL/GenBank/DDBJ databases">
        <authorList>
            <person name="Harkins D.M."/>
            <person name="Durkin A.S."/>
            <person name="Brinkac L.M."/>
            <person name="Haft D.H."/>
            <person name="Selengut J.D."/>
            <person name="Sanka R."/>
            <person name="DePew J."/>
            <person name="Purushe J."/>
            <person name="Matthias M.A."/>
            <person name="Vinetz J.M."/>
            <person name="Sutton G.G."/>
            <person name="Nierman W.C."/>
            <person name="Fouts D.E."/>
        </authorList>
    </citation>
    <scope>NUCLEOTIDE SEQUENCE [LARGE SCALE GENOMIC DNA]</scope>
    <source>
        <strain evidence="2">MOR084</strain>
    </source>
</reference>
<keyword evidence="1" id="KW-0812">Transmembrane</keyword>
<name>A0A0E2BE86_9LEPT</name>
<comment type="caution">
    <text evidence="2">The sequence shown here is derived from an EMBL/GenBank/DDBJ whole genome shotgun (WGS) entry which is preliminary data.</text>
</comment>
<keyword evidence="1" id="KW-0472">Membrane</keyword>
<gene>
    <name evidence="2" type="ORF">LEP1GSC179_2350</name>
</gene>
<keyword evidence="1" id="KW-1133">Transmembrane helix</keyword>
<organism evidence="2 3">
    <name type="scientific">Leptospira santarosai str. MOR084</name>
    <dbReference type="NCBI Taxonomy" id="1049984"/>
    <lineage>
        <taxon>Bacteria</taxon>
        <taxon>Pseudomonadati</taxon>
        <taxon>Spirochaetota</taxon>
        <taxon>Spirochaetia</taxon>
        <taxon>Leptospirales</taxon>
        <taxon>Leptospiraceae</taxon>
        <taxon>Leptospira</taxon>
    </lineage>
</organism>
<sequence length="64" mass="7623">MYFFFRAAVSSLFCFIIFFFFDIFSNPEPRMYATYFDIEKIASLSSAILKRAPYPILYLIKIIN</sequence>